<gene>
    <name evidence="2" type="ORF">ACFO0K_04075</name>
</gene>
<organism evidence="2 3">
    <name type="scientific">Citricoccus alkalitolerans</name>
    <dbReference type="NCBI Taxonomy" id="246603"/>
    <lineage>
        <taxon>Bacteria</taxon>
        <taxon>Bacillati</taxon>
        <taxon>Actinomycetota</taxon>
        <taxon>Actinomycetes</taxon>
        <taxon>Micrococcales</taxon>
        <taxon>Micrococcaceae</taxon>
        <taxon>Citricoccus</taxon>
    </lineage>
</organism>
<dbReference type="EMBL" id="JBHSEN010000001">
    <property type="protein sequence ID" value="MFC4428855.1"/>
    <property type="molecule type" value="Genomic_DNA"/>
</dbReference>
<comment type="caution">
    <text evidence="2">The sequence shown here is derived from an EMBL/GenBank/DDBJ whole genome shotgun (WGS) entry which is preliminary data.</text>
</comment>
<dbReference type="InterPro" id="IPR036698">
    <property type="entry name" value="TM1070-like_sf"/>
</dbReference>
<evidence type="ECO:0000313" key="2">
    <source>
        <dbReference type="EMBL" id="MFC4428855.1"/>
    </source>
</evidence>
<sequence>MDSQTDPIAGPLTNTREGASIHPEASQRAAHTAWTFPAGLVPATSTGHEPECTSRNVLCLLNATSRDACVRLTVFHEDRDPVGPYEVAVPAQRVKHVRINDLIDPEAVPLGQPYGLAVSSDVPVTAQLLLLDTGGGNYALTALPGFPGPADGGAAAGPG</sequence>
<feature type="region of interest" description="Disordered" evidence="1">
    <location>
        <begin position="1"/>
        <end position="28"/>
    </location>
</feature>
<dbReference type="SUPFAM" id="SSF89232">
    <property type="entry name" value="Hypothetical protein TM1070"/>
    <property type="match status" value="1"/>
</dbReference>
<evidence type="ECO:0000256" key="1">
    <source>
        <dbReference type="SAM" id="MobiDB-lite"/>
    </source>
</evidence>
<evidence type="ECO:0000313" key="3">
    <source>
        <dbReference type="Proteomes" id="UP001595965"/>
    </source>
</evidence>
<feature type="compositionally biased region" description="Polar residues" evidence="1">
    <location>
        <begin position="1"/>
        <end position="17"/>
    </location>
</feature>
<dbReference type="Gene3D" id="2.60.290.11">
    <property type="entry name" value="TM1070-like"/>
    <property type="match status" value="1"/>
</dbReference>
<dbReference type="InterPro" id="IPR009794">
    <property type="entry name" value="ASRT"/>
</dbReference>
<dbReference type="RefSeq" id="WP_344229365.1">
    <property type="nucleotide sequence ID" value="NZ_BAAALH010000002.1"/>
</dbReference>
<dbReference type="Proteomes" id="UP001595965">
    <property type="component" value="Unassembled WGS sequence"/>
</dbReference>
<reference evidence="3" key="1">
    <citation type="journal article" date="2019" name="Int. J. Syst. Evol. Microbiol.">
        <title>The Global Catalogue of Microorganisms (GCM) 10K type strain sequencing project: providing services to taxonomists for standard genome sequencing and annotation.</title>
        <authorList>
            <consortium name="The Broad Institute Genomics Platform"/>
            <consortium name="The Broad Institute Genome Sequencing Center for Infectious Disease"/>
            <person name="Wu L."/>
            <person name="Ma J."/>
        </authorList>
    </citation>
    <scope>NUCLEOTIDE SEQUENCE [LARGE SCALE GENOMIC DNA]</scope>
    <source>
        <strain evidence="3">CGMCC 1.12125</strain>
    </source>
</reference>
<dbReference type="Pfam" id="PF07100">
    <property type="entry name" value="ASRT"/>
    <property type="match status" value="1"/>
</dbReference>
<keyword evidence="3" id="KW-1185">Reference proteome</keyword>
<proteinExistence type="predicted"/>
<accession>A0ABV8XX25</accession>
<name>A0ABV8XX25_9MICC</name>
<protein>
    <submittedName>
        <fullName evidence="2">Sensory rhodopsin transducer</fullName>
    </submittedName>
</protein>